<dbReference type="SUPFAM" id="SSF81296">
    <property type="entry name" value="E set domains"/>
    <property type="match status" value="1"/>
</dbReference>
<evidence type="ECO:0008006" key="6">
    <source>
        <dbReference type="Google" id="ProtNLM"/>
    </source>
</evidence>
<evidence type="ECO:0000256" key="1">
    <source>
        <dbReference type="ARBA" id="ARBA00005298"/>
    </source>
</evidence>
<dbReference type="Proteomes" id="UP000494206">
    <property type="component" value="Unassembled WGS sequence"/>
</dbReference>
<dbReference type="InterPro" id="IPR011022">
    <property type="entry name" value="Arrestin_C-like"/>
</dbReference>
<dbReference type="AlphaFoldDB" id="A0A8S1EYG4"/>
<comment type="caution">
    <text evidence="4">The sequence shown here is derived from an EMBL/GenBank/DDBJ whole genome shotgun (WGS) entry which is preliminary data.</text>
</comment>
<evidence type="ECO:0000313" key="4">
    <source>
        <dbReference type="EMBL" id="CAB3404568.1"/>
    </source>
</evidence>
<dbReference type="InterPro" id="IPR014752">
    <property type="entry name" value="Arrestin-like_C"/>
</dbReference>
<dbReference type="Pfam" id="PF02752">
    <property type="entry name" value="Arrestin_C"/>
    <property type="match status" value="1"/>
</dbReference>
<dbReference type="GO" id="GO:0005737">
    <property type="term" value="C:cytoplasm"/>
    <property type="evidence" value="ECO:0007669"/>
    <property type="project" value="TreeGrafter"/>
</dbReference>
<dbReference type="PANTHER" id="PTHR11188">
    <property type="entry name" value="ARRESTIN DOMAIN CONTAINING PROTEIN"/>
    <property type="match status" value="1"/>
</dbReference>
<keyword evidence="5" id="KW-1185">Reference proteome</keyword>
<dbReference type="InterPro" id="IPR014756">
    <property type="entry name" value="Ig_E-set"/>
</dbReference>
<evidence type="ECO:0000259" key="3">
    <source>
        <dbReference type="Pfam" id="PF02752"/>
    </source>
</evidence>
<dbReference type="PANTHER" id="PTHR11188:SF17">
    <property type="entry name" value="FI21816P1"/>
    <property type="match status" value="1"/>
</dbReference>
<dbReference type="EMBL" id="CADEPM010000004">
    <property type="protein sequence ID" value="CAB3404568.1"/>
    <property type="molecule type" value="Genomic_DNA"/>
</dbReference>
<sequence>MSHIVWNNGGVFSQGQIAGGTVVLVRTRPVTTKFVRLDISGIAHVHWINKEKVVKQEPNGRLKKKYHDCHYSNNETFIDENIDLWSSPGLKSILPEGTYELPFSFRLPINSPPSFESAIGSIRYKAKINVDGELDDETERVHRFQVRQLADHNWQPRAIMPFSETARFTTFFPPGNFQIKVEMWHSAFVVNRMNKVRISVTNRSFSVIRLRLCLLEIAVHLGRRQSEPSIFPRSTPREQTIVKKKILEFKSDPTREKEIDYDLFIDVPDFPPTFHTSVIKVEYVLQVKCDIEICEGSSLIKIYRQLLDQKRSCHYSNLLRTLKASGPIVLTSCPIIANYPIDNGFINMLEHDANRNIVRKASTTPSPRLHPAC</sequence>
<dbReference type="OrthoDB" id="2333384at2759"/>
<evidence type="ECO:0000259" key="2">
    <source>
        <dbReference type="Pfam" id="PF00339"/>
    </source>
</evidence>
<dbReference type="GO" id="GO:0015031">
    <property type="term" value="P:protein transport"/>
    <property type="evidence" value="ECO:0007669"/>
    <property type="project" value="TreeGrafter"/>
</dbReference>
<dbReference type="InterPro" id="IPR050357">
    <property type="entry name" value="Arrestin_domain-protein"/>
</dbReference>
<reference evidence="4 5" key="1">
    <citation type="submission" date="2020-04" db="EMBL/GenBank/DDBJ databases">
        <authorList>
            <person name="Laetsch R D."/>
            <person name="Stevens L."/>
            <person name="Kumar S."/>
            <person name="Blaxter L. M."/>
        </authorList>
    </citation>
    <scope>NUCLEOTIDE SEQUENCE [LARGE SCALE GENOMIC DNA]</scope>
</reference>
<comment type="similarity">
    <text evidence="1">Belongs to the arrestin family.</text>
</comment>
<protein>
    <recommendedName>
        <fullName evidence="6">Arrestin C-terminal-like domain-containing protein</fullName>
    </recommendedName>
</protein>
<dbReference type="InterPro" id="IPR011021">
    <property type="entry name" value="Arrestin-like_N"/>
</dbReference>
<proteinExistence type="inferred from homology"/>
<gene>
    <name evidence="4" type="ORF">CBOVIS_LOCUS6882</name>
</gene>
<feature type="domain" description="Arrestin-like N-terminal" evidence="2">
    <location>
        <begin position="9"/>
        <end position="153"/>
    </location>
</feature>
<dbReference type="Pfam" id="PF00339">
    <property type="entry name" value="Arrestin_N"/>
    <property type="match status" value="1"/>
</dbReference>
<feature type="domain" description="Arrestin C-terminal-like" evidence="3">
    <location>
        <begin position="174"/>
        <end position="295"/>
    </location>
</feature>
<organism evidence="4 5">
    <name type="scientific">Caenorhabditis bovis</name>
    <dbReference type="NCBI Taxonomy" id="2654633"/>
    <lineage>
        <taxon>Eukaryota</taxon>
        <taxon>Metazoa</taxon>
        <taxon>Ecdysozoa</taxon>
        <taxon>Nematoda</taxon>
        <taxon>Chromadorea</taxon>
        <taxon>Rhabditida</taxon>
        <taxon>Rhabditina</taxon>
        <taxon>Rhabditomorpha</taxon>
        <taxon>Rhabditoidea</taxon>
        <taxon>Rhabditidae</taxon>
        <taxon>Peloderinae</taxon>
        <taxon>Caenorhabditis</taxon>
    </lineage>
</organism>
<name>A0A8S1EYG4_9PELO</name>
<accession>A0A8S1EYG4</accession>
<evidence type="ECO:0000313" key="5">
    <source>
        <dbReference type="Proteomes" id="UP000494206"/>
    </source>
</evidence>
<dbReference type="Gene3D" id="2.60.40.640">
    <property type="match status" value="2"/>
</dbReference>